<dbReference type="InterPro" id="IPR036278">
    <property type="entry name" value="Sialidase_sf"/>
</dbReference>
<dbReference type="Proteomes" id="UP000234748">
    <property type="component" value="Unassembled WGS sequence"/>
</dbReference>
<dbReference type="EMBL" id="PGUY01000002">
    <property type="protein sequence ID" value="PLT31800.1"/>
    <property type="molecule type" value="Genomic_DNA"/>
</dbReference>
<proteinExistence type="predicted"/>
<reference evidence="1 2" key="1">
    <citation type="submission" date="2017-11" db="EMBL/GenBank/DDBJ databases">
        <title>Comparitive Functional Genomics of Dry Heat Resistant strains isolated from the Viking Spacecraft.</title>
        <authorList>
            <person name="Seuylemezian A."/>
            <person name="Cooper K."/>
            <person name="Vaishampayan P."/>
        </authorList>
    </citation>
    <scope>NUCLEOTIDE SEQUENCE [LARGE SCALE GENOMIC DNA]</scope>
    <source>
        <strain evidence="1 2">V1-29</strain>
    </source>
</reference>
<protein>
    <submittedName>
        <fullName evidence="1">Uncharacterized protein</fullName>
    </submittedName>
</protein>
<comment type="caution">
    <text evidence="1">The sequence shown here is derived from an EMBL/GenBank/DDBJ whole genome shotgun (WGS) entry which is preliminary data.</text>
</comment>
<organism evidence="1 2">
    <name type="scientific">Peribacillus deserti</name>
    <dbReference type="NCBI Taxonomy" id="673318"/>
    <lineage>
        <taxon>Bacteria</taxon>
        <taxon>Bacillati</taxon>
        <taxon>Bacillota</taxon>
        <taxon>Bacilli</taxon>
        <taxon>Bacillales</taxon>
        <taxon>Bacillaceae</taxon>
        <taxon>Peribacillus</taxon>
    </lineage>
</organism>
<dbReference type="SUPFAM" id="SSF50939">
    <property type="entry name" value="Sialidases"/>
    <property type="match status" value="1"/>
</dbReference>
<dbReference type="AlphaFoldDB" id="A0A2N5MBR6"/>
<sequence>MDKASIVITSSNTPIMMSPTVVHDGTQFIMWYNSGGNIYKRTSIDCYTWSDEVKTTVTGLTSGKYVFHLDVYLSGDGRLEMLAALNTNRLAYGLSLDGGDSWVLE</sequence>
<keyword evidence="2" id="KW-1185">Reference proteome</keyword>
<evidence type="ECO:0000313" key="2">
    <source>
        <dbReference type="Proteomes" id="UP000234748"/>
    </source>
</evidence>
<gene>
    <name evidence="1" type="ORF">CUU66_01185</name>
</gene>
<accession>A0A2N5MBR6</accession>
<name>A0A2N5MBR6_9BACI</name>
<evidence type="ECO:0000313" key="1">
    <source>
        <dbReference type="EMBL" id="PLT31800.1"/>
    </source>
</evidence>